<dbReference type="InterPro" id="IPR000485">
    <property type="entry name" value="AsnC-type_HTH_dom"/>
</dbReference>
<dbReference type="InterPro" id="IPR019887">
    <property type="entry name" value="Tscrpt_reg_AsnC/Lrp_C"/>
</dbReference>
<dbReference type="Gene3D" id="3.30.70.920">
    <property type="match status" value="1"/>
</dbReference>
<dbReference type="SMART" id="SM00344">
    <property type="entry name" value="HTH_ASNC"/>
    <property type="match status" value="1"/>
</dbReference>
<dbReference type="SUPFAM" id="SSF54909">
    <property type="entry name" value="Dimeric alpha+beta barrel"/>
    <property type="match status" value="1"/>
</dbReference>
<dbReference type="Pfam" id="PF01037">
    <property type="entry name" value="AsnC_trans_reg"/>
    <property type="match status" value="1"/>
</dbReference>
<proteinExistence type="predicted"/>
<sequence>MKRKIDHIDKSILRVLQESADRPYKQMSSILHSPTSTISERIKKLKQSGIIISTVVKLDRKKLQQDILGHVYLRLTITSKEVIEKFRQKLLLIREVSSCTSITGSYNIKIKVITNDTSRFHEIEREIASFPHVERVLNYIELDEIIPYSGFHF</sequence>
<dbReference type="OrthoDB" id="762638at2"/>
<gene>
    <name evidence="5" type="ORF">N180_14485</name>
</gene>
<protein>
    <recommendedName>
        <fullName evidence="4">HTH asnC-type domain-containing protein</fullName>
    </recommendedName>
</protein>
<keyword evidence="2" id="KW-0238">DNA-binding</keyword>
<dbReference type="RefSeq" id="WP_037437804.1">
    <property type="nucleotide sequence ID" value="NZ_JNFF01000006.1"/>
</dbReference>
<feature type="domain" description="HTH asnC-type" evidence="4">
    <location>
        <begin position="5"/>
        <end position="71"/>
    </location>
</feature>
<keyword evidence="6" id="KW-1185">Reference proteome</keyword>
<dbReference type="GO" id="GO:0043565">
    <property type="term" value="F:sequence-specific DNA binding"/>
    <property type="evidence" value="ECO:0007669"/>
    <property type="project" value="InterPro"/>
</dbReference>
<dbReference type="AlphaFoldDB" id="A0A081PLX9"/>
<reference evidence="5 6" key="1">
    <citation type="journal article" date="1992" name="Int. J. Syst. Bacteriol.">
        <title>Sphingobacterium antarcticus sp. nov. a Psychrotrophic Bacterium from the Soils of Schirmacher Oasis, Antarctica.</title>
        <authorList>
            <person name="Shivaji S."/>
            <person name="Ray M.K."/>
            <person name="Rao N.S."/>
            <person name="Saiserr L."/>
            <person name="Jagannadham M.V."/>
            <person name="Kumar G.S."/>
            <person name="Reddy G."/>
            <person name="Bhargava P.M."/>
        </authorList>
    </citation>
    <scope>NUCLEOTIDE SEQUENCE [LARGE SCALE GENOMIC DNA]</scope>
    <source>
        <strain evidence="5 6">4BY</strain>
    </source>
</reference>
<evidence type="ECO:0000313" key="5">
    <source>
        <dbReference type="EMBL" id="KEQ31702.1"/>
    </source>
</evidence>
<keyword evidence="1" id="KW-0805">Transcription regulation</keyword>
<dbReference type="PROSITE" id="PS50956">
    <property type="entry name" value="HTH_ASNC_2"/>
    <property type="match status" value="1"/>
</dbReference>
<evidence type="ECO:0000256" key="1">
    <source>
        <dbReference type="ARBA" id="ARBA00023015"/>
    </source>
</evidence>
<evidence type="ECO:0000259" key="4">
    <source>
        <dbReference type="PROSITE" id="PS50956"/>
    </source>
</evidence>
<evidence type="ECO:0000256" key="3">
    <source>
        <dbReference type="ARBA" id="ARBA00023163"/>
    </source>
</evidence>
<dbReference type="PANTHER" id="PTHR30154">
    <property type="entry name" value="LEUCINE-RESPONSIVE REGULATORY PROTEIN"/>
    <property type="match status" value="1"/>
</dbReference>
<accession>A0A081PLX9</accession>
<name>A0A081PLX9_9SPHI</name>
<dbReference type="Gene3D" id="1.10.10.10">
    <property type="entry name" value="Winged helix-like DNA-binding domain superfamily/Winged helix DNA-binding domain"/>
    <property type="match status" value="1"/>
</dbReference>
<dbReference type="Pfam" id="PF13404">
    <property type="entry name" value="HTH_AsnC-type"/>
    <property type="match status" value="1"/>
</dbReference>
<dbReference type="PRINTS" id="PR00033">
    <property type="entry name" value="HTHASNC"/>
</dbReference>
<dbReference type="InterPro" id="IPR036390">
    <property type="entry name" value="WH_DNA-bd_sf"/>
</dbReference>
<dbReference type="Proteomes" id="UP000028007">
    <property type="component" value="Unassembled WGS sequence"/>
</dbReference>
<dbReference type="EMBL" id="JNFF01000006">
    <property type="protein sequence ID" value="KEQ31702.1"/>
    <property type="molecule type" value="Genomic_DNA"/>
</dbReference>
<evidence type="ECO:0000256" key="2">
    <source>
        <dbReference type="ARBA" id="ARBA00023125"/>
    </source>
</evidence>
<dbReference type="GO" id="GO:0043200">
    <property type="term" value="P:response to amino acid"/>
    <property type="evidence" value="ECO:0007669"/>
    <property type="project" value="TreeGrafter"/>
</dbReference>
<dbReference type="InterPro" id="IPR036388">
    <property type="entry name" value="WH-like_DNA-bd_sf"/>
</dbReference>
<comment type="caution">
    <text evidence="5">The sequence shown here is derived from an EMBL/GenBank/DDBJ whole genome shotgun (WGS) entry which is preliminary data.</text>
</comment>
<dbReference type="PANTHER" id="PTHR30154:SF34">
    <property type="entry name" value="TRANSCRIPTIONAL REGULATOR AZLB"/>
    <property type="match status" value="1"/>
</dbReference>
<organism evidence="5 6">
    <name type="scientific">Pedobacter antarcticus 4BY</name>
    <dbReference type="NCBI Taxonomy" id="1358423"/>
    <lineage>
        <taxon>Bacteria</taxon>
        <taxon>Pseudomonadati</taxon>
        <taxon>Bacteroidota</taxon>
        <taxon>Sphingobacteriia</taxon>
        <taxon>Sphingobacteriales</taxon>
        <taxon>Sphingobacteriaceae</taxon>
        <taxon>Pedobacter</taxon>
    </lineage>
</organism>
<dbReference type="SUPFAM" id="SSF46785">
    <property type="entry name" value="Winged helix' DNA-binding domain"/>
    <property type="match status" value="1"/>
</dbReference>
<dbReference type="eggNOG" id="COG1522">
    <property type="taxonomic scope" value="Bacteria"/>
</dbReference>
<keyword evidence="3" id="KW-0804">Transcription</keyword>
<dbReference type="InterPro" id="IPR011008">
    <property type="entry name" value="Dimeric_a/b-barrel"/>
</dbReference>
<dbReference type="InterPro" id="IPR019888">
    <property type="entry name" value="Tscrpt_reg_AsnC-like"/>
</dbReference>
<dbReference type="GO" id="GO:0005829">
    <property type="term" value="C:cytosol"/>
    <property type="evidence" value="ECO:0007669"/>
    <property type="project" value="TreeGrafter"/>
</dbReference>
<evidence type="ECO:0000313" key="6">
    <source>
        <dbReference type="Proteomes" id="UP000028007"/>
    </source>
</evidence>